<keyword evidence="2" id="KW-1185">Reference proteome</keyword>
<accession>A0A177N306</accession>
<dbReference type="RefSeq" id="WP_064031726.1">
    <property type="nucleotide sequence ID" value="NZ_LUUK01000230.1"/>
</dbReference>
<dbReference type="Pfam" id="PF13469">
    <property type="entry name" value="Sulfotransfer_3"/>
    <property type="match status" value="1"/>
</dbReference>
<reference evidence="2" key="1">
    <citation type="submission" date="2016-03" db="EMBL/GenBank/DDBJ databases">
        <authorList>
            <person name="Heylen K."/>
            <person name="De Vos P."/>
            <person name="Vekeman B."/>
        </authorList>
    </citation>
    <scope>NUCLEOTIDE SEQUENCE [LARGE SCALE GENOMIC DNA]</scope>
    <source>
        <strain evidence="2">R-45383</strain>
    </source>
</reference>
<dbReference type="OrthoDB" id="9815894at2"/>
<dbReference type="SUPFAM" id="SSF52540">
    <property type="entry name" value="P-loop containing nucleoside triphosphate hydrolases"/>
    <property type="match status" value="1"/>
</dbReference>
<organism evidence="1 2">
    <name type="scientific">Methylomonas koyamae</name>
    <dbReference type="NCBI Taxonomy" id="702114"/>
    <lineage>
        <taxon>Bacteria</taxon>
        <taxon>Pseudomonadati</taxon>
        <taxon>Pseudomonadota</taxon>
        <taxon>Gammaproteobacteria</taxon>
        <taxon>Methylococcales</taxon>
        <taxon>Methylococcaceae</taxon>
        <taxon>Methylomonas</taxon>
    </lineage>
</organism>
<protein>
    <recommendedName>
        <fullName evidence="3">Sulfotransferase</fullName>
    </recommendedName>
</protein>
<name>A0A177N306_9GAMM</name>
<gene>
    <name evidence="1" type="ORF">A1355_15905</name>
</gene>
<dbReference type="Gene3D" id="3.40.50.300">
    <property type="entry name" value="P-loop containing nucleotide triphosphate hydrolases"/>
    <property type="match status" value="1"/>
</dbReference>
<dbReference type="STRING" id="702114.A1355_15905"/>
<evidence type="ECO:0000313" key="2">
    <source>
        <dbReference type="Proteomes" id="UP000077628"/>
    </source>
</evidence>
<dbReference type="InterPro" id="IPR027417">
    <property type="entry name" value="P-loop_NTPase"/>
</dbReference>
<evidence type="ECO:0008006" key="3">
    <source>
        <dbReference type="Google" id="ProtNLM"/>
    </source>
</evidence>
<comment type="caution">
    <text evidence="1">The sequence shown here is derived from an EMBL/GenBank/DDBJ whole genome shotgun (WGS) entry which is preliminary data.</text>
</comment>
<dbReference type="EMBL" id="LUUK01000230">
    <property type="protein sequence ID" value="OAI11580.1"/>
    <property type="molecule type" value="Genomic_DNA"/>
</dbReference>
<dbReference type="Proteomes" id="UP000077628">
    <property type="component" value="Unassembled WGS sequence"/>
</dbReference>
<dbReference type="AlphaFoldDB" id="A0A177N306"/>
<evidence type="ECO:0000313" key="1">
    <source>
        <dbReference type="EMBL" id="OAI11580.1"/>
    </source>
</evidence>
<proteinExistence type="predicted"/>
<sequence>MKRVFIGGMGRSGTTITLNALYRHGALYAVPIETKFLVENDGFYDLIQAITDDFSTAGTPVAVKRFEHLMRNLVTGVEPSESFTAQARFSSDIFEHYEGAVDCLLEMVLCRNFYPQREPVLNAMRHFIAYTFDHATTISDKAGWVEKTPANFWRLEFLRELYPDCYFVHLIRDPRMIMWSLMEKGWISTEVSRAAIRFENMIAALVLKRRELLKSPRFIEVRLEDLANPETLGGTLNQLANQLDLEPFPSPAIASVAETISTYEKSRDARGHSISYSKDEALTINQLLMPWILELGYSPVFPASLISG</sequence>